<gene>
    <name evidence="2" type="ORF">JCM17846_14240</name>
</gene>
<feature type="transmembrane region" description="Helical" evidence="1">
    <location>
        <begin position="39"/>
        <end position="64"/>
    </location>
</feature>
<keyword evidence="3" id="KW-1185">Reference proteome</keyword>
<evidence type="ECO:0000313" key="3">
    <source>
        <dbReference type="Proteomes" id="UP000324996"/>
    </source>
</evidence>
<organism evidence="2 3">
    <name type="scientific">Iodidimonas nitroreducens</name>
    <dbReference type="NCBI Taxonomy" id="1236968"/>
    <lineage>
        <taxon>Bacteria</taxon>
        <taxon>Pseudomonadati</taxon>
        <taxon>Pseudomonadota</taxon>
        <taxon>Alphaproteobacteria</taxon>
        <taxon>Iodidimonadales</taxon>
        <taxon>Iodidimonadaceae</taxon>
        <taxon>Iodidimonas</taxon>
    </lineage>
</organism>
<dbReference type="RefSeq" id="WP_042085863.1">
    <property type="nucleotide sequence ID" value="NZ_BKCN01000005.1"/>
</dbReference>
<evidence type="ECO:0000256" key="1">
    <source>
        <dbReference type="SAM" id="Phobius"/>
    </source>
</evidence>
<dbReference type="AlphaFoldDB" id="A0A5A7N5Z7"/>
<sequence length="73" mass="8216">MKVLEPGMMRLMMRAALFLCAGLLLLLLASSGWLGHEGWILQLALMGAIAMNAAAAWYFLRYFLSAVQDIWRK</sequence>
<comment type="caution">
    <text evidence="2">The sequence shown here is derived from an EMBL/GenBank/DDBJ whole genome shotgun (WGS) entry which is preliminary data.</text>
</comment>
<proteinExistence type="predicted"/>
<reference evidence="2 3" key="1">
    <citation type="submission" date="2019-09" db="EMBL/GenBank/DDBJ databases">
        <title>NBRP : Genome information of microbial organism related human and environment.</title>
        <authorList>
            <person name="Hattori M."/>
            <person name="Oshima K."/>
            <person name="Inaba H."/>
            <person name="Suda W."/>
            <person name="Sakamoto M."/>
            <person name="Iino T."/>
            <person name="Kitahara M."/>
            <person name="Oshida Y."/>
            <person name="Iida T."/>
            <person name="Kudo T."/>
            <person name="Itoh T."/>
            <person name="Ohkuma M."/>
        </authorList>
    </citation>
    <scope>NUCLEOTIDE SEQUENCE [LARGE SCALE GENOMIC DNA]</scope>
    <source>
        <strain evidence="2 3">Q-1</strain>
    </source>
</reference>
<dbReference type="EMBL" id="BKCN01000005">
    <property type="protein sequence ID" value="GER03742.1"/>
    <property type="molecule type" value="Genomic_DNA"/>
</dbReference>
<accession>A0A5A7N5Z7</accession>
<keyword evidence="1" id="KW-0812">Transmembrane</keyword>
<name>A0A5A7N5Z7_9PROT</name>
<evidence type="ECO:0000313" key="2">
    <source>
        <dbReference type="EMBL" id="GER03742.1"/>
    </source>
</evidence>
<keyword evidence="1" id="KW-0472">Membrane</keyword>
<keyword evidence="1" id="KW-1133">Transmembrane helix</keyword>
<dbReference type="Proteomes" id="UP000324996">
    <property type="component" value="Unassembled WGS sequence"/>
</dbReference>
<protein>
    <submittedName>
        <fullName evidence="2">Uncharacterized protein</fullName>
    </submittedName>
</protein>